<protein>
    <submittedName>
        <fullName evidence="2">ThuA domain-containing protein</fullName>
    </submittedName>
</protein>
<organism evidence="2 3">
    <name type="scientific">Thalassotalea nanhaiensis</name>
    <dbReference type="NCBI Taxonomy" id="3065648"/>
    <lineage>
        <taxon>Bacteria</taxon>
        <taxon>Pseudomonadati</taxon>
        <taxon>Pseudomonadota</taxon>
        <taxon>Gammaproteobacteria</taxon>
        <taxon>Alteromonadales</taxon>
        <taxon>Colwelliaceae</taxon>
        <taxon>Thalassotalea</taxon>
    </lineage>
</organism>
<dbReference type="SUPFAM" id="SSF52317">
    <property type="entry name" value="Class I glutamine amidotransferase-like"/>
    <property type="match status" value="1"/>
</dbReference>
<proteinExistence type="predicted"/>
<dbReference type="PANTHER" id="PTHR40469">
    <property type="entry name" value="SECRETED GLYCOSYL HYDROLASE"/>
    <property type="match status" value="1"/>
</dbReference>
<evidence type="ECO:0000259" key="1">
    <source>
        <dbReference type="Pfam" id="PF06283"/>
    </source>
</evidence>
<dbReference type="Gene3D" id="3.40.50.880">
    <property type="match status" value="1"/>
</dbReference>
<gene>
    <name evidence="2" type="ORF">RI845_03125</name>
</gene>
<dbReference type="Pfam" id="PF06283">
    <property type="entry name" value="ThuA"/>
    <property type="match status" value="1"/>
</dbReference>
<sequence length="326" mass="36883">MNYKYLIVFIFSTCLYSCGQSSEPNKEISKPVVSSTIDIPIRIESDNKPNELIKVLIVDGINNHNWQETTARIKAILEPSGLFDITVSTTPSREATDKEWSRWRPEFSAYDVILNNFNGGHNSNGKRWPDAVEKAFESYVKNGGGVVNFHAANNAFLNWQAYNEMIGLGWRNPSFGRGVIVDATDKLVYIPKGEGLGAGHKENHDFVMTVFERDHPITVGFPQKWMHAMEQLSHGQRGPAKNMTVLHYAWSKDSKRNEPIDWIVNYGDGRVYTTMLGHLMQEEGLNFRSVGFRVLLIRALQWTATQQVTYPVPSNFPSSDAIILVD</sequence>
<dbReference type="EMBL" id="CP134146">
    <property type="protein sequence ID" value="WNC69157.1"/>
    <property type="molecule type" value="Genomic_DNA"/>
</dbReference>
<keyword evidence="3" id="KW-1185">Reference proteome</keyword>
<reference evidence="3" key="1">
    <citation type="submission" date="2023-09" db="EMBL/GenBank/DDBJ databases">
        <authorList>
            <person name="Li S."/>
            <person name="Li X."/>
            <person name="Zhang C."/>
            <person name="Zhao Z."/>
        </authorList>
    </citation>
    <scope>NUCLEOTIDE SEQUENCE [LARGE SCALE GENOMIC DNA]</scope>
    <source>
        <strain evidence="3">SQ345</strain>
    </source>
</reference>
<feature type="domain" description="ThuA-like" evidence="1">
    <location>
        <begin position="54"/>
        <end position="303"/>
    </location>
</feature>
<accession>A0ABY9TK72</accession>
<dbReference type="InterPro" id="IPR029062">
    <property type="entry name" value="Class_I_gatase-like"/>
</dbReference>
<dbReference type="RefSeq" id="WP_348388301.1">
    <property type="nucleotide sequence ID" value="NZ_CP134146.1"/>
</dbReference>
<dbReference type="InterPro" id="IPR029010">
    <property type="entry name" value="ThuA-like"/>
</dbReference>
<name>A0ABY9TK72_9GAMM</name>
<evidence type="ECO:0000313" key="3">
    <source>
        <dbReference type="Proteomes" id="UP001248581"/>
    </source>
</evidence>
<evidence type="ECO:0000313" key="2">
    <source>
        <dbReference type="EMBL" id="WNC69157.1"/>
    </source>
</evidence>
<dbReference type="Proteomes" id="UP001248581">
    <property type="component" value="Chromosome"/>
</dbReference>
<dbReference type="PANTHER" id="PTHR40469:SF2">
    <property type="entry name" value="GALACTOSE-BINDING DOMAIN-LIKE SUPERFAMILY PROTEIN"/>
    <property type="match status" value="1"/>
</dbReference>